<evidence type="ECO:0000256" key="12">
    <source>
        <dbReference type="SAM" id="SignalP"/>
    </source>
</evidence>
<dbReference type="Gene3D" id="1.10.510.10">
    <property type="entry name" value="Transferase(Phosphotransferase) domain 1"/>
    <property type="match status" value="1"/>
</dbReference>
<dbReference type="InterPro" id="IPR032675">
    <property type="entry name" value="LRR_dom_sf"/>
</dbReference>
<dbReference type="OrthoDB" id="676979at2759"/>
<keyword evidence="4 12" id="KW-0732">Signal</keyword>
<dbReference type="Gene3D" id="3.30.200.20">
    <property type="entry name" value="Phosphorylase Kinase, domain 1"/>
    <property type="match status" value="1"/>
</dbReference>
<dbReference type="Pfam" id="PF07714">
    <property type="entry name" value="PK_Tyr_Ser-Thr"/>
    <property type="match status" value="1"/>
</dbReference>
<feature type="signal peptide" evidence="12">
    <location>
        <begin position="1"/>
        <end position="25"/>
    </location>
</feature>
<gene>
    <name evidence="14" type="ORF">HHK36_008526</name>
</gene>
<keyword evidence="15" id="KW-1185">Reference proteome</keyword>
<dbReference type="SUPFAM" id="SSF52058">
    <property type="entry name" value="L domain-like"/>
    <property type="match status" value="1"/>
</dbReference>
<protein>
    <recommendedName>
        <fullName evidence="13">Protein kinase domain-containing protein</fullName>
    </recommendedName>
</protein>
<dbReference type="FunFam" id="1.10.510.10:FF:000448">
    <property type="entry name" value="Putative LRR receptor-like serine/threonine-protein kinase"/>
    <property type="match status" value="1"/>
</dbReference>
<dbReference type="InterPro" id="IPR003591">
    <property type="entry name" value="Leu-rich_rpt_typical-subtyp"/>
</dbReference>
<evidence type="ECO:0000256" key="3">
    <source>
        <dbReference type="ARBA" id="ARBA00022692"/>
    </source>
</evidence>
<dbReference type="PRINTS" id="PR00019">
    <property type="entry name" value="LEURICHRPT"/>
</dbReference>
<dbReference type="FunFam" id="3.80.10.10:FF:000561">
    <property type="entry name" value="Probable LRR receptor-like serine/threonine-protein kinase At2g16250"/>
    <property type="match status" value="1"/>
</dbReference>
<keyword evidence="6 11" id="KW-1133">Transmembrane helix</keyword>
<dbReference type="FunFam" id="3.80.10.10:FF:000383">
    <property type="entry name" value="Leucine-rich repeat receptor protein kinase EMS1"/>
    <property type="match status" value="1"/>
</dbReference>
<proteinExistence type="predicted"/>
<dbReference type="Pfam" id="PF00560">
    <property type="entry name" value="LRR_1"/>
    <property type="match status" value="2"/>
</dbReference>
<evidence type="ECO:0000256" key="5">
    <source>
        <dbReference type="ARBA" id="ARBA00022737"/>
    </source>
</evidence>
<evidence type="ECO:0000256" key="11">
    <source>
        <dbReference type="SAM" id="Phobius"/>
    </source>
</evidence>
<feature type="region of interest" description="Disordered" evidence="10">
    <location>
        <begin position="864"/>
        <end position="919"/>
    </location>
</feature>
<dbReference type="PANTHER" id="PTHR27000:SF775">
    <property type="entry name" value="PLANT INTRACELLULAR RAS-GROUP-RELATED LRR PROTEIN 3"/>
    <property type="match status" value="1"/>
</dbReference>
<dbReference type="OMA" id="DTEMKEW"/>
<dbReference type="InterPro" id="IPR001611">
    <property type="entry name" value="Leu-rich_rpt"/>
</dbReference>
<dbReference type="Pfam" id="PF13855">
    <property type="entry name" value="LRR_8"/>
    <property type="match status" value="2"/>
</dbReference>
<evidence type="ECO:0000259" key="13">
    <source>
        <dbReference type="PROSITE" id="PS50011"/>
    </source>
</evidence>
<comment type="subcellular location">
    <subcellularLocation>
        <location evidence="1">Cell membrane</location>
        <topology evidence="1">Single-pass membrane protein</topology>
    </subcellularLocation>
</comment>
<keyword evidence="7 11" id="KW-0472">Membrane</keyword>
<keyword evidence="3 11" id="KW-0812">Transmembrane</keyword>
<evidence type="ECO:0000256" key="10">
    <source>
        <dbReference type="SAM" id="MobiDB-lite"/>
    </source>
</evidence>
<dbReference type="InterPro" id="IPR011009">
    <property type="entry name" value="Kinase-like_dom_sf"/>
</dbReference>
<sequence length="919" mass="99610">MADGRSTVELALFFFFFLLFPHVFGQSVTTLSSGTERAALLSLRSSLGLRGRDWPRKVEPCSSWVGVQCQTGRVVGINLSGLRRTRIGRLNPQFSVDSLANFSLLASFNSSGFSLPGQIPDWFGQRLSNLQVLDLRFCSVVGSIPFSIGSLNNLKSLFLSGNNLTGIIPPTLGQLFLLSFLDLSRNSLTGSIPSSFSSSGNLTLLDLSSNFLSGSINLTIGTLSNLQILNFSGNSLSGSVPVQIGNLSRLVDLDLSSNSLSGSLPPDLMGLRSLQKMVIGDNFLAGSLPDDLFTSLNRLQYVVLSHNDFSGALPRELWSMPELQFLDVSGNNFTGILPNLSSNANATATATATAVVFNLSHNMFYGGLTSIVGKFIYTDLSNNYFQGKVSDDNHINGSLAKNCLQNVLNQRSLEDCRSFYVERGLNFDNFGVPNATPPSEAKPAGKNNRRLIFILAGVLGGLGFIVILVLVLVVLLRTRESGVTNQRGTAVGPVPVGGDAPSPGVSINLSSLLGESFTYEQLLQATSDFTDANLIKHGHSGDLFRGTLEGGIHVVIKRIDVRSFKKEAYMVELDLFSRSSHTRLVPFLGHCLGHENEKLLVYKYMPQGDLSNSLHKKTKSEGDGLQSLDWITRLKIAIGAAEGLSYLHHECTPPLVHRDVQASSILLDDKFEVRLGSLSEVCAQEGDTHQNVITRLLRLPTNPADAFLFSSLKMTGSLSATCAYDVYCFGKVLLELVTGKLGISTSDDATTKEWLEHTLPCISVYEKEPVTKIVDPSLIVDEDLLEEVWAMAIVARSCLNPKPSKRPLMRYILKALESPLKVVREENFSSARLRTTSSRGSWNASLFGSWHHSSSDIAALQGSTNREGAGSFKQSGRTGSQGSGQGGGGYDLPSSHKRLSNEIFPEPADVPDIARPNED</sequence>
<evidence type="ECO:0000256" key="4">
    <source>
        <dbReference type="ARBA" id="ARBA00022729"/>
    </source>
</evidence>
<accession>A0A834ZFL5</accession>
<dbReference type="InterPro" id="IPR000719">
    <property type="entry name" value="Prot_kinase_dom"/>
</dbReference>
<dbReference type="Gene3D" id="3.80.10.10">
    <property type="entry name" value="Ribonuclease Inhibitor"/>
    <property type="match status" value="3"/>
</dbReference>
<dbReference type="GO" id="GO:0005524">
    <property type="term" value="F:ATP binding"/>
    <property type="evidence" value="ECO:0007669"/>
    <property type="project" value="InterPro"/>
</dbReference>
<keyword evidence="5" id="KW-0677">Repeat</keyword>
<evidence type="ECO:0000256" key="7">
    <source>
        <dbReference type="ARBA" id="ARBA00023136"/>
    </source>
</evidence>
<keyword evidence="8" id="KW-0675">Receptor</keyword>
<feature type="domain" description="Protein kinase" evidence="13">
    <location>
        <begin position="529"/>
        <end position="820"/>
    </location>
</feature>
<dbReference type="FunFam" id="3.30.200.20:FF:000433">
    <property type="entry name" value="Predicted protein"/>
    <property type="match status" value="1"/>
</dbReference>
<dbReference type="SUPFAM" id="SSF56112">
    <property type="entry name" value="Protein kinase-like (PK-like)"/>
    <property type="match status" value="1"/>
</dbReference>
<keyword evidence="2" id="KW-0433">Leucine-rich repeat</keyword>
<dbReference type="GO" id="GO:0004672">
    <property type="term" value="F:protein kinase activity"/>
    <property type="evidence" value="ECO:0007669"/>
    <property type="project" value="InterPro"/>
</dbReference>
<comment type="caution">
    <text evidence="14">The sequence shown here is derived from an EMBL/GenBank/DDBJ whole genome shotgun (WGS) entry which is preliminary data.</text>
</comment>
<dbReference type="SMART" id="SM00369">
    <property type="entry name" value="LRR_TYP"/>
    <property type="match status" value="6"/>
</dbReference>
<reference evidence="14 15" key="1">
    <citation type="submission" date="2020-04" db="EMBL/GenBank/DDBJ databases">
        <title>Plant Genome Project.</title>
        <authorList>
            <person name="Zhang R.-G."/>
        </authorList>
    </citation>
    <scope>NUCLEOTIDE SEQUENCE [LARGE SCALE GENOMIC DNA]</scope>
    <source>
        <strain evidence="14">YNK0</strain>
        <tissue evidence="14">Leaf</tissue>
    </source>
</reference>
<feature type="compositionally biased region" description="Gly residues" evidence="10">
    <location>
        <begin position="879"/>
        <end position="890"/>
    </location>
</feature>
<evidence type="ECO:0000256" key="9">
    <source>
        <dbReference type="ARBA" id="ARBA00023180"/>
    </source>
</evidence>
<dbReference type="Proteomes" id="UP000655225">
    <property type="component" value="Unassembled WGS sequence"/>
</dbReference>
<evidence type="ECO:0000256" key="6">
    <source>
        <dbReference type="ARBA" id="ARBA00022989"/>
    </source>
</evidence>
<evidence type="ECO:0000256" key="1">
    <source>
        <dbReference type="ARBA" id="ARBA00004162"/>
    </source>
</evidence>
<evidence type="ECO:0000313" key="14">
    <source>
        <dbReference type="EMBL" id="KAF8406439.1"/>
    </source>
</evidence>
<dbReference type="InterPro" id="IPR001245">
    <property type="entry name" value="Ser-Thr/Tyr_kinase_cat_dom"/>
</dbReference>
<evidence type="ECO:0000256" key="8">
    <source>
        <dbReference type="ARBA" id="ARBA00023170"/>
    </source>
</evidence>
<organism evidence="14 15">
    <name type="scientific">Tetracentron sinense</name>
    <name type="common">Spur-leaf</name>
    <dbReference type="NCBI Taxonomy" id="13715"/>
    <lineage>
        <taxon>Eukaryota</taxon>
        <taxon>Viridiplantae</taxon>
        <taxon>Streptophyta</taxon>
        <taxon>Embryophyta</taxon>
        <taxon>Tracheophyta</taxon>
        <taxon>Spermatophyta</taxon>
        <taxon>Magnoliopsida</taxon>
        <taxon>Trochodendrales</taxon>
        <taxon>Trochodendraceae</taxon>
        <taxon>Tetracentron</taxon>
    </lineage>
</organism>
<name>A0A834ZFL5_TETSI</name>
<dbReference type="PROSITE" id="PS50011">
    <property type="entry name" value="PROTEIN_KINASE_DOM"/>
    <property type="match status" value="1"/>
</dbReference>
<evidence type="ECO:0000313" key="15">
    <source>
        <dbReference type="Proteomes" id="UP000655225"/>
    </source>
</evidence>
<dbReference type="AlphaFoldDB" id="A0A834ZFL5"/>
<keyword evidence="9" id="KW-0325">Glycoprotein</keyword>
<dbReference type="Pfam" id="PF08263">
    <property type="entry name" value="LRRNT_2"/>
    <property type="match status" value="1"/>
</dbReference>
<feature type="transmembrane region" description="Helical" evidence="11">
    <location>
        <begin position="451"/>
        <end position="476"/>
    </location>
</feature>
<feature type="chain" id="PRO_5032829298" description="Protein kinase domain-containing protein" evidence="12">
    <location>
        <begin position="26"/>
        <end position="919"/>
    </location>
</feature>
<dbReference type="InterPro" id="IPR013210">
    <property type="entry name" value="LRR_N_plant-typ"/>
</dbReference>
<dbReference type="EMBL" id="JABCRI010000005">
    <property type="protein sequence ID" value="KAF8406439.1"/>
    <property type="molecule type" value="Genomic_DNA"/>
</dbReference>
<dbReference type="PANTHER" id="PTHR27000">
    <property type="entry name" value="LEUCINE-RICH REPEAT RECEPTOR-LIKE PROTEIN KINASE FAMILY PROTEIN-RELATED"/>
    <property type="match status" value="1"/>
</dbReference>
<dbReference type="GO" id="GO:0005886">
    <property type="term" value="C:plasma membrane"/>
    <property type="evidence" value="ECO:0007669"/>
    <property type="project" value="UniProtKB-SubCell"/>
</dbReference>
<evidence type="ECO:0000256" key="2">
    <source>
        <dbReference type="ARBA" id="ARBA00022614"/>
    </source>
</evidence>